<evidence type="ECO:0000256" key="2">
    <source>
        <dbReference type="ARBA" id="ARBA00023002"/>
    </source>
</evidence>
<organism evidence="6 7">
    <name type="scientific">Intrasporangium chromatireducens Q5-1</name>
    <dbReference type="NCBI Taxonomy" id="584657"/>
    <lineage>
        <taxon>Bacteria</taxon>
        <taxon>Bacillati</taxon>
        <taxon>Actinomycetota</taxon>
        <taxon>Actinomycetes</taxon>
        <taxon>Micrococcales</taxon>
        <taxon>Intrasporangiaceae</taxon>
        <taxon>Intrasporangium</taxon>
    </lineage>
</organism>
<evidence type="ECO:0000256" key="3">
    <source>
        <dbReference type="ARBA" id="ARBA00023027"/>
    </source>
</evidence>
<name>W9GMK0_9MICO</name>
<dbReference type="InterPro" id="IPR000683">
    <property type="entry name" value="Gfo/Idh/MocA-like_OxRdtase_N"/>
</dbReference>
<evidence type="ECO:0000256" key="1">
    <source>
        <dbReference type="ARBA" id="ARBA00010928"/>
    </source>
</evidence>
<dbReference type="InterPro" id="IPR036291">
    <property type="entry name" value="NAD(P)-bd_dom_sf"/>
</dbReference>
<evidence type="ECO:0000313" key="7">
    <source>
        <dbReference type="Proteomes" id="UP000019494"/>
    </source>
</evidence>
<gene>
    <name evidence="6" type="ORF">N864_00750</name>
</gene>
<dbReference type="Gene3D" id="3.30.360.10">
    <property type="entry name" value="Dihydrodipicolinate Reductase, domain 2"/>
    <property type="match status" value="1"/>
</dbReference>
<sequence length="353" mass="36460">MSAAEVGAIPALKLPEPGVADPRDAPAIRWGILGPGGIARAFAGAVRDGTASSVVAVGSRDPGRARAFADEFGIDRAHGSYAELVRDDGVDAVYIASPHSEHHAHALLAIAAGKPVLVEKAFTRNTVEAREVLDAGRRAGLLVAEAMWSRYLPHYAVVRRAVADGVIGEVVHVVADHSQPLYPIGPERLAAPELAGGALLDLGVYPVSFADLVLGAPTGVVARGTSTDRGVDATTGLLLTYPSGAQALLSASMLGAGPCTATVTGTLGRLELDGRFYAPTTVRLVGPDGAVIDERDVGSGPQVHGFAYEAAEFARSLSAGANEAPSMPHAATLRVMETMDEVRRQIGVSYPGE</sequence>
<dbReference type="InterPro" id="IPR055170">
    <property type="entry name" value="GFO_IDH_MocA-like_dom"/>
</dbReference>
<dbReference type="OrthoDB" id="9815825at2"/>
<accession>W9GMK0</accession>
<keyword evidence="3" id="KW-0520">NAD</keyword>
<keyword evidence="7" id="KW-1185">Reference proteome</keyword>
<dbReference type="SUPFAM" id="SSF55347">
    <property type="entry name" value="Glyceraldehyde-3-phosphate dehydrogenase-like, C-terminal domain"/>
    <property type="match status" value="1"/>
</dbReference>
<comment type="caution">
    <text evidence="6">The sequence shown here is derived from an EMBL/GenBank/DDBJ whole genome shotgun (WGS) entry which is preliminary data.</text>
</comment>
<evidence type="ECO:0000259" key="5">
    <source>
        <dbReference type="Pfam" id="PF22725"/>
    </source>
</evidence>
<dbReference type="PANTHER" id="PTHR22604">
    <property type="entry name" value="OXIDOREDUCTASES"/>
    <property type="match status" value="1"/>
</dbReference>
<evidence type="ECO:0000313" key="6">
    <source>
        <dbReference type="EMBL" id="EWT06028.1"/>
    </source>
</evidence>
<dbReference type="InterPro" id="IPR050984">
    <property type="entry name" value="Gfo/Idh/MocA_domain"/>
</dbReference>
<comment type="similarity">
    <text evidence="1">Belongs to the Gfo/Idh/MocA family.</text>
</comment>
<dbReference type="GO" id="GO:0016491">
    <property type="term" value="F:oxidoreductase activity"/>
    <property type="evidence" value="ECO:0007669"/>
    <property type="project" value="UniProtKB-KW"/>
</dbReference>
<feature type="domain" description="Gfo/Idh/MocA-like oxidoreductase N-terminal" evidence="4">
    <location>
        <begin position="28"/>
        <end position="144"/>
    </location>
</feature>
<dbReference type="Proteomes" id="UP000019494">
    <property type="component" value="Unassembled WGS sequence"/>
</dbReference>
<dbReference type="AlphaFoldDB" id="W9GMK0"/>
<reference evidence="7" key="1">
    <citation type="submission" date="2013-08" db="EMBL/GenBank/DDBJ databases">
        <title>Intrasporangium oryzae NRRL B-24470.</title>
        <authorList>
            <person name="Liu H."/>
            <person name="Wang G."/>
        </authorList>
    </citation>
    <scope>NUCLEOTIDE SEQUENCE [LARGE SCALE GENOMIC DNA]</scope>
    <source>
        <strain evidence="7">Q5-1</strain>
    </source>
</reference>
<protein>
    <submittedName>
        <fullName evidence="6">Oxidoreductase</fullName>
    </submittedName>
</protein>
<feature type="domain" description="GFO/IDH/MocA-like oxidoreductase" evidence="5">
    <location>
        <begin position="156"/>
        <end position="271"/>
    </location>
</feature>
<dbReference type="EMBL" id="AWQS01000070">
    <property type="protein sequence ID" value="EWT06028.1"/>
    <property type="molecule type" value="Genomic_DNA"/>
</dbReference>
<proteinExistence type="inferred from homology"/>
<evidence type="ECO:0000259" key="4">
    <source>
        <dbReference type="Pfam" id="PF01408"/>
    </source>
</evidence>
<dbReference type="SUPFAM" id="SSF51735">
    <property type="entry name" value="NAD(P)-binding Rossmann-fold domains"/>
    <property type="match status" value="1"/>
</dbReference>
<dbReference type="RefSeq" id="WP_034716215.1">
    <property type="nucleotide sequence ID" value="NZ_AWQS01000070.1"/>
</dbReference>
<dbReference type="Pfam" id="PF22725">
    <property type="entry name" value="GFO_IDH_MocA_C3"/>
    <property type="match status" value="1"/>
</dbReference>
<dbReference type="PANTHER" id="PTHR22604:SF105">
    <property type="entry name" value="TRANS-1,2-DIHYDROBENZENE-1,2-DIOL DEHYDROGENASE"/>
    <property type="match status" value="1"/>
</dbReference>
<dbReference type="Pfam" id="PF01408">
    <property type="entry name" value="GFO_IDH_MocA"/>
    <property type="match status" value="1"/>
</dbReference>
<keyword evidence="2" id="KW-0560">Oxidoreductase</keyword>
<dbReference type="GO" id="GO:0000166">
    <property type="term" value="F:nucleotide binding"/>
    <property type="evidence" value="ECO:0007669"/>
    <property type="project" value="InterPro"/>
</dbReference>
<dbReference type="PATRIC" id="fig|584657.3.peg.2075"/>
<dbReference type="Gene3D" id="3.40.50.720">
    <property type="entry name" value="NAD(P)-binding Rossmann-like Domain"/>
    <property type="match status" value="1"/>
</dbReference>